<evidence type="ECO:0000313" key="5">
    <source>
        <dbReference type="EMBL" id="GJD81721.1"/>
    </source>
</evidence>
<feature type="repeat" description="TPR" evidence="3">
    <location>
        <begin position="86"/>
        <end position="119"/>
    </location>
</feature>
<dbReference type="RefSeq" id="WP_378990929.1">
    <property type="nucleotide sequence ID" value="NZ_JBHSWO010000001.1"/>
</dbReference>
<gene>
    <name evidence="5" type="ORF">NBEOAGPD_4975</name>
</gene>
<dbReference type="EMBL" id="BPQM01000157">
    <property type="protein sequence ID" value="GJD81721.1"/>
    <property type="molecule type" value="Genomic_DNA"/>
</dbReference>
<evidence type="ECO:0008006" key="7">
    <source>
        <dbReference type="Google" id="ProtNLM"/>
    </source>
</evidence>
<dbReference type="PROSITE" id="PS50005">
    <property type="entry name" value="TPR"/>
    <property type="match status" value="1"/>
</dbReference>
<feature type="signal peptide" evidence="4">
    <location>
        <begin position="1"/>
        <end position="45"/>
    </location>
</feature>
<evidence type="ECO:0000256" key="4">
    <source>
        <dbReference type="SAM" id="SignalP"/>
    </source>
</evidence>
<dbReference type="SMART" id="SM00028">
    <property type="entry name" value="TPR"/>
    <property type="match status" value="1"/>
</dbReference>
<evidence type="ECO:0000256" key="1">
    <source>
        <dbReference type="ARBA" id="ARBA00022737"/>
    </source>
</evidence>
<dbReference type="Gene3D" id="1.25.40.10">
    <property type="entry name" value="Tetratricopeptide repeat domain"/>
    <property type="match status" value="1"/>
</dbReference>
<dbReference type="SUPFAM" id="SSF48452">
    <property type="entry name" value="TPR-like"/>
    <property type="match status" value="1"/>
</dbReference>
<evidence type="ECO:0000256" key="3">
    <source>
        <dbReference type="PROSITE-ProRule" id="PRU00339"/>
    </source>
</evidence>
<dbReference type="Proteomes" id="UP001055108">
    <property type="component" value="Unassembled WGS sequence"/>
</dbReference>
<sequence>MRPRALRLDGHAVPGCVAIGNRPRCALRTLLPAACLLTTIGWAIAADTAPATDLPDLSVARARIYAGDFETAVAELGALTATVRHADLYNLLGFSLRKLKRFDEAARWYKEALFYDPTHRPALEYQGELFIETGDLEKARNNLKLLRLLCHPAGCEEVRKLEAALAAADPAGSRG</sequence>
<comment type="caution">
    <text evidence="5">The sequence shown here is derived from an EMBL/GenBank/DDBJ whole genome shotgun (WGS) entry which is preliminary data.</text>
</comment>
<dbReference type="InterPro" id="IPR019734">
    <property type="entry name" value="TPR_rpt"/>
</dbReference>
<keyword evidence="2 3" id="KW-0802">TPR repeat</keyword>
<protein>
    <recommendedName>
        <fullName evidence="7">Tetratricopeptide repeat protein</fullName>
    </recommendedName>
</protein>
<accession>A0AA37MI65</accession>
<evidence type="ECO:0000313" key="6">
    <source>
        <dbReference type="Proteomes" id="UP001055108"/>
    </source>
</evidence>
<dbReference type="InterPro" id="IPR011990">
    <property type="entry name" value="TPR-like_helical_dom_sf"/>
</dbReference>
<evidence type="ECO:0000256" key="2">
    <source>
        <dbReference type="ARBA" id="ARBA00022803"/>
    </source>
</evidence>
<keyword evidence="6" id="KW-1185">Reference proteome</keyword>
<reference evidence="5" key="1">
    <citation type="journal article" date="2016" name="Front. Microbiol.">
        <title>Genome Sequence of the Piezophilic, Mesophilic Sulfate-Reducing Bacterium Desulfovibrio indicus J2T.</title>
        <authorList>
            <person name="Cao J."/>
            <person name="Maignien L."/>
            <person name="Shao Z."/>
            <person name="Alain K."/>
            <person name="Jebbar M."/>
        </authorList>
    </citation>
    <scope>NUCLEOTIDE SEQUENCE</scope>
    <source>
        <strain evidence="5">NBRC 103626</strain>
    </source>
</reference>
<name>A0AA37MI65_9HYPH</name>
<reference evidence="5" key="2">
    <citation type="submission" date="2021-08" db="EMBL/GenBank/DDBJ databases">
        <authorList>
            <person name="Tani A."/>
            <person name="Ola A."/>
            <person name="Ogura Y."/>
            <person name="Katsura K."/>
            <person name="Hayashi T."/>
        </authorList>
    </citation>
    <scope>NUCLEOTIDE SEQUENCE</scope>
    <source>
        <strain evidence="5">NBRC 103626</strain>
    </source>
</reference>
<keyword evidence="4" id="KW-0732">Signal</keyword>
<proteinExistence type="predicted"/>
<dbReference type="Pfam" id="PF07719">
    <property type="entry name" value="TPR_2"/>
    <property type="match status" value="1"/>
</dbReference>
<keyword evidence="1" id="KW-0677">Repeat</keyword>
<organism evidence="5 6">
    <name type="scientific">Methylobacterium gregans</name>
    <dbReference type="NCBI Taxonomy" id="374424"/>
    <lineage>
        <taxon>Bacteria</taxon>
        <taxon>Pseudomonadati</taxon>
        <taxon>Pseudomonadota</taxon>
        <taxon>Alphaproteobacteria</taxon>
        <taxon>Hyphomicrobiales</taxon>
        <taxon>Methylobacteriaceae</taxon>
        <taxon>Methylobacterium</taxon>
    </lineage>
</organism>
<dbReference type="AlphaFoldDB" id="A0AA37MI65"/>
<feature type="chain" id="PRO_5041313906" description="Tetratricopeptide repeat protein" evidence="4">
    <location>
        <begin position="46"/>
        <end position="175"/>
    </location>
</feature>
<dbReference type="InterPro" id="IPR013105">
    <property type="entry name" value="TPR_2"/>
</dbReference>